<dbReference type="Pfam" id="PF07980">
    <property type="entry name" value="SusD_RagB"/>
    <property type="match status" value="1"/>
</dbReference>
<gene>
    <name evidence="9" type="ORF">SAMN05421740_102551</name>
</gene>
<keyword evidence="4" id="KW-0472">Membrane</keyword>
<evidence type="ECO:0000256" key="6">
    <source>
        <dbReference type="SAM" id="SignalP"/>
    </source>
</evidence>
<evidence type="ECO:0000256" key="5">
    <source>
        <dbReference type="ARBA" id="ARBA00023237"/>
    </source>
</evidence>
<dbReference type="STRING" id="332977.SAMN05421740_102551"/>
<dbReference type="Pfam" id="PF14322">
    <property type="entry name" value="SusD-like_3"/>
    <property type="match status" value="1"/>
</dbReference>
<comment type="subcellular location">
    <subcellularLocation>
        <location evidence="1">Cell outer membrane</location>
    </subcellularLocation>
</comment>
<dbReference type="GO" id="GO:0009279">
    <property type="term" value="C:cell outer membrane"/>
    <property type="evidence" value="ECO:0007669"/>
    <property type="project" value="UniProtKB-SubCell"/>
</dbReference>
<dbReference type="InterPro" id="IPR011990">
    <property type="entry name" value="TPR-like_helical_dom_sf"/>
</dbReference>
<dbReference type="InterPro" id="IPR033985">
    <property type="entry name" value="SusD-like_N"/>
</dbReference>
<keyword evidence="10" id="KW-1185">Reference proteome</keyword>
<dbReference type="OrthoDB" id="5694214at2"/>
<evidence type="ECO:0000256" key="4">
    <source>
        <dbReference type="ARBA" id="ARBA00023136"/>
    </source>
</evidence>
<dbReference type="InterPro" id="IPR012944">
    <property type="entry name" value="SusD_RagB_dom"/>
</dbReference>
<feature type="domain" description="SusD-like N-terminal" evidence="8">
    <location>
        <begin position="74"/>
        <end position="218"/>
    </location>
</feature>
<sequence length="506" mass="58406">MKRIAYILILVLSLVGCESSLDQVNPNVVTQENFWKTENDVLTGLAATYKYLKQTTNGYWGYRVVQLQSGRGDDFFIRNDNRDMYQLSTFTNSPTTSIPGYLFTGAYTGIFRANQVIENVPNAEISEELKRQFIAEAKFLRALNYYHLVINFGAVPIHTSVPKSREEYFAAQSSEEEVWAQVISDFEEAKADLPRSYPPEWVGRATQGAAIGYLGKAYVYQSKWPEAENEFKLLAQPNGQPMAPYTYDLLADYEQNFLKEYDNNVESLFEIQVQNVGGADGWAAENANESQGVVIAYGNAPAEVGGWFQMHPTNKMFNEFQKEKTVDGDFDPRMYASIVWDYPGAMFYNRPFSEFELVFGKQSKVRKYQNWRNNNEGIDGSSEINEKALRYADVLLLYAEALIMQDRENEAYPLIDRIRNRAKLANLPTGLNRDELMAELRHQRMVEFFREGQRFYDLRRWGLLEQEIANSDKEGREYFNLARHAYFPIPQNELNTNPNIDQNPNW</sequence>
<evidence type="ECO:0000256" key="3">
    <source>
        <dbReference type="ARBA" id="ARBA00022729"/>
    </source>
</evidence>
<accession>A0A1H7JJJ8</accession>
<proteinExistence type="inferred from homology"/>
<protein>
    <submittedName>
        <fullName evidence="9">Starch-binding associating with outer membrane</fullName>
    </submittedName>
</protein>
<dbReference type="Proteomes" id="UP000198916">
    <property type="component" value="Unassembled WGS sequence"/>
</dbReference>
<evidence type="ECO:0000256" key="1">
    <source>
        <dbReference type="ARBA" id="ARBA00004442"/>
    </source>
</evidence>
<feature type="domain" description="RagB/SusD" evidence="7">
    <location>
        <begin position="266"/>
        <end position="506"/>
    </location>
</feature>
<feature type="chain" id="PRO_5011731739" evidence="6">
    <location>
        <begin position="23"/>
        <end position="506"/>
    </location>
</feature>
<keyword evidence="3 6" id="KW-0732">Signal</keyword>
<comment type="similarity">
    <text evidence="2">Belongs to the SusD family.</text>
</comment>
<evidence type="ECO:0000313" key="9">
    <source>
        <dbReference type="EMBL" id="SEK73645.1"/>
    </source>
</evidence>
<feature type="signal peptide" evidence="6">
    <location>
        <begin position="1"/>
        <end position="22"/>
    </location>
</feature>
<evidence type="ECO:0000256" key="2">
    <source>
        <dbReference type="ARBA" id="ARBA00006275"/>
    </source>
</evidence>
<evidence type="ECO:0000259" key="7">
    <source>
        <dbReference type="Pfam" id="PF07980"/>
    </source>
</evidence>
<dbReference type="CDD" id="cd08977">
    <property type="entry name" value="SusD"/>
    <property type="match status" value="1"/>
</dbReference>
<name>A0A1H7JJJ8_9SPHI</name>
<evidence type="ECO:0000313" key="10">
    <source>
        <dbReference type="Proteomes" id="UP000198916"/>
    </source>
</evidence>
<dbReference type="Gene3D" id="1.25.40.390">
    <property type="match status" value="1"/>
</dbReference>
<organism evidence="9 10">
    <name type="scientific">Parapedobacter koreensis</name>
    <dbReference type="NCBI Taxonomy" id="332977"/>
    <lineage>
        <taxon>Bacteria</taxon>
        <taxon>Pseudomonadati</taxon>
        <taxon>Bacteroidota</taxon>
        <taxon>Sphingobacteriia</taxon>
        <taxon>Sphingobacteriales</taxon>
        <taxon>Sphingobacteriaceae</taxon>
        <taxon>Parapedobacter</taxon>
    </lineage>
</organism>
<evidence type="ECO:0000259" key="8">
    <source>
        <dbReference type="Pfam" id="PF14322"/>
    </source>
</evidence>
<dbReference type="AlphaFoldDB" id="A0A1H7JJJ8"/>
<reference evidence="10" key="1">
    <citation type="submission" date="2016-10" db="EMBL/GenBank/DDBJ databases">
        <authorList>
            <person name="Varghese N."/>
            <person name="Submissions S."/>
        </authorList>
    </citation>
    <scope>NUCLEOTIDE SEQUENCE [LARGE SCALE GENOMIC DNA]</scope>
    <source>
        <strain evidence="10">Jip14</strain>
    </source>
</reference>
<dbReference type="RefSeq" id="WP_090603834.1">
    <property type="nucleotide sequence ID" value="NZ_FNZR01000002.1"/>
</dbReference>
<dbReference type="PROSITE" id="PS51257">
    <property type="entry name" value="PROKAR_LIPOPROTEIN"/>
    <property type="match status" value="1"/>
</dbReference>
<dbReference type="EMBL" id="FNZR01000002">
    <property type="protein sequence ID" value="SEK73645.1"/>
    <property type="molecule type" value="Genomic_DNA"/>
</dbReference>
<keyword evidence="5" id="KW-0998">Cell outer membrane</keyword>
<dbReference type="SUPFAM" id="SSF48452">
    <property type="entry name" value="TPR-like"/>
    <property type="match status" value="1"/>
</dbReference>